<feature type="domain" description="5'-Nucleotidase C-terminal" evidence="1">
    <location>
        <begin position="21"/>
        <end position="59"/>
    </location>
</feature>
<dbReference type="InterPro" id="IPR008334">
    <property type="entry name" value="5'-Nucleotdase_C"/>
</dbReference>
<gene>
    <name evidence="2" type="ORF">GCM10010307_07770</name>
</gene>
<evidence type="ECO:0000313" key="2">
    <source>
        <dbReference type="EMBL" id="GAA2622892.1"/>
    </source>
</evidence>
<keyword evidence="3" id="KW-1185">Reference proteome</keyword>
<name>A0ABP6CS10_9ACTN</name>
<evidence type="ECO:0000259" key="1">
    <source>
        <dbReference type="Pfam" id="PF02872"/>
    </source>
</evidence>
<sequence>MVTARCRRGDLTYAASAGGEAPGEITYAEAFAVQPFAGSLVSVDLTGAQIEEILEQQFNDSAPGHPPSSWASPRA</sequence>
<dbReference type="InterPro" id="IPR036907">
    <property type="entry name" value="5'-Nucleotdase_C_sf"/>
</dbReference>
<evidence type="ECO:0000313" key="3">
    <source>
        <dbReference type="Proteomes" id="UP001500151"/>
    </source>
</evidence>
<comment type="caution">
    <text evidence="2">The sequence shown here is derived from an EMBL/GenBank/DDBJ whole genome shotgun (WGS) entry which is preliminary data.</text>
</comment>
<dbReference type="Pfam" id="PF02872">
    <property type="entry name" value="5_nucleotid_C"/>
    <property type="match status" value="1"/>
</dbReference>
<dbReference type="Gene3D" id="3.90.780.10">
    <property type="entry name" value="5'-Nucleotidase, C-terminal domain"/>
    <property type="match status" value="1"/>
</dbReference>
<proteinExistence type="predicted"/>
<accession>A0ABP6CS10</accession>
<dbReference type="Proteomes" id="UP001500151">
    <property type="component" value="Unassembled WGS sequence"/>
</dbReference>
<dbReference type="SUPFAM" id="SSF55816">
    <property type="entry name" value="5'-nucleotidase (syn. UDP-sugar hydrolase), C-terminal domain"/>
    <property type="match status" value="1"/>
</dbReference>
<organism evidence="2 3">
    <name type="scientific">Streptomyces vastus</name>
    <dbReference type="NCBI Taxonomy" id="285451"/>
    <lineage>
        <taxon>Bacteria</taxon>
        <taxon>Bacillati</taxon>
        <taxon>Actinomycetota</taxon>
        <taxon>Actinomycetes</taxon>
        <taxon>Kitasatosporales</taxon>
        <taxon>Streptomycetaceae</taxon>
        <taxon>Streptomyces</taxon>
    </lineage>
</organism>
<dbReference type="EMBL" id="BAAASJ010000009">
    <property type="protein sequence ID" value="GAA2622892.1"/>
    <property type="molecule type" value="Genomic_DNA"/>
</dbReference>
<protein>
    <recommendedName>
        <fullName evidence="1">5'-Nucleotidase C-terminal domain-containing protein</fullName>
    </recommendedName>
</protein>
<reference evidence="3" key="1">
    <citation type="journal article" date="2019" name="Int. J. Syst. Evol. Microbiol.">
        <title>The Global Catalogue of Microorganisms (GCM) 10K type strain sequencing project: providing services to taxonomists for standard genome sequencing and annotation.</title>
        <authorList>
            <consortium name="The Broad Institute Genomics Platform"/>
            <consortium name="The Broad Institute Genome Sequencing Center for Infectious Disease"/>
            <person name="Wu L."/>
            <person name="Ma J."/>
        </authorList>
    </citation>
    <scope>NUCLEOTIDE SEQUENCE [LARGE SCALE GENOMIC DNA]</scope>
    <source>
        <strain evidence="3">JCM 4524</strain>
    </source>
</reference>